<dbReference type="EMBL" id="AP024233">
    <property type="protein sequence ID" value="BCO10362.1"/>
    <property type="molecule type" value="Genomic_DNA"/>
</dbReference>
<dbReference type="KEGG" id="ddu:GF1_27380"/>
<evidence type="ECO:0000256" key="1">
    <source>
        <dbReference type="SAM" id="MobiDB-lite"/>
    </source>
</evidence>
<proteinExistence type="predicted"/>
<dbReference type="Pfam" id="PF05359">
    <property type="entry name" value="DUF748"/>
    <property type="match status" value="2"/>
</dbReference>
<dbReference type="GO" id="GO:0005886">
    <property type="term" value="C:plasma membrane"/>
    <property type="evidence" value="ECO:0007669"/>
    <property type="project" value="TreeGrafter"/>
</dbReference>
<dbReference type="InterPro" id="IPR052894">
    <property type="entry name" value="AsmA-related"/>
</dbReference>
<feature type="compositionally biased region" description="Basic and acidic residues" evidence="1">
    <location>
        <begin position="772"/>
        <end position="781"/>
    </location>
</feature>
<keyword evidence="3" id="KW-1185">Reference proteome</keyword>
<gene>
    <name evidence="2" type="ORF">GF1_27380</name>
</gene>
<dbReference type="Proteomes" id="UP001063350">
    <property type="component" value="Chromosome"/>
</dbReference>
<feature type="region of interest" description="Disordered" evidence="1">
    <location>
        <begin position="763"/>
        <end position="786"/>
    </location>
</feature>
<accession>A0A915XKS0</accession>
<name>A0A915XKS0_9BACT</name>
<organism evidence="2 3">
    <name type="scientific">Desulfolithobacter dissulfuricans</name>
    <dbReference type="NCBI Taxonomy" id="2795293"/>
    <lineage>
        <taxon>Bacteria</taxon>
        <taxon>Pseudomonadati</taxon>
        <taxon>Thermodesulfobacteriota</taxon>
        <taxon>Desulfobulbia</taxon>
        <taxon>Desulfobulbales</taxon>
        <taxon>Desulfobulbaceae</taxon>
        <taxon>Desulfolithobacter</taxon>
    </lineage>
</organism>
<dbReference type="PANTHER" id="PTHR30441:SF8">
    <property type="entry name" value="DUF748 DOMAIN-CONTAINING PROTEIN"/>
    <property type="match status" value="1"/>
</dbReference>
<dbReference type="GO" id="GO:0090313">
    <property type="term" value="P:regulation of protein targeting to membrane"/>
    <property type="evidence" value="ECO:0007669"/>
    <property type="project" value="TreeGrafter"/>
</dbReference>
<feature type="compositionally biased region" description="Polar residues" evidence="1">
    <location>
        <begin position="1100"/>
        <end position="1109"/>
    </location>
</feature>
<reference evidence="2" key="1">
    <citation type="submission" date="2020-12" db="EMBL/GenBank/DDBJ databases">
        <title>Desulfobium dissulfuricans gen. nov., sp. nov., a novel mesophilic, sulfate-reducing bacterium isolated from a deep-sea hydrothermal vent.</title>
        <authorList>
            <person name="Hashimoto Y."/>
            <person name="Tame A."/>
            <person name="Sawayama S."/>
            <person name="Miyazaki J."/>
            <person name="Takai K."/>
            <person name="Nakagawa S."/>
        </authorList>
    </citation>
    <scope>NUCLEOTIDE SEQUENCE</scope>
    <source>
        <strain evidence="2">GF1</strain>
    </source>
</reference>
<protein>
    <submittedName>
        <fullName evidence="2">Uncharacterized protein</fullName>
    </submittedName>
</protein>
<sequence length="1322" mass="141964">MLAALIGGLIFFTPLILRVGLEKWLLANGADQVRISGVRLNPLAGSLSIRGVEIVRDSKKVVRDSETTLEIELVGLFRKKAILRRATLRGVAVDLEQRADGSWCYGFFTPPSSAEEKPPEPEQQSFSPWILGAEEILVSDSQVHLKIPDLELTLKVDSLRLSELSTATGAQPAKLVFSGSINGAPVSLDLDSLHLLRHPSLSGTVDIRGFQLTWLADFLKPYLGPFTGAATVNGVVRLSLGPDTDLDVAYDGHITLEQGDLGGDSWGVRGKKVSYSGKARFQMPPRGAMVVDVNGRLEGNEVAVTVPKADLQIKQQHLVVNGPVQVHIGDEVRVDSGATVSAGKTDLTLSILAIGDTALSWEGKASYNSGTATRNQQVSFNGALLVNDPAFALDTRTVALHTEGKKISWQGKGRYTSPLAGKAEHTVALDGTLGGAGLRFAMPGQLDLSQEELQLAGKTSVRFGDQATVQVDGELALRGGRQRILSLVNGSQNDLSWNGTACWEQNDQQQAVLLDGTLQGAGLQALLVPQKRQLLIDDLKLSTRAFDLRLAEGVELHGNGDLEAQQLVFGDSETGHYLLKSRELTISGLEAPGKGPVTITGAGLLGLEIDGGPDRGLHLSLPSLRLNRMESQNLHDFTIDSLISDPVTITNTRDGSNQGGIGGLEASNIQADTTGEVHLDHLLVQNVHLFPQDEDTEALHLGSITVNKPAWSMKNGLSAEEIVLNDLFMDLKIDEKGSLNLSQAVRELTGSQVPVAVECVEDRRNPGTKPAEGADREKEPARGYAGPPLRLERIHLEGENRILFVDHRAATDYTRNHPFTMELVPTRALVEHIDSLDPETPASYSLEAVIDKFSYLSVEGTARLFGPTLVLEQEAQIKNYPLVNLSPYAADAIGVEFTQGQLELQAKIHIADNTIDADNNFLFKKVDVQTVAKEKAKALPFDLDYALAILRDSNGNIELKVPVSGPLDKLDVGLSGLLITAMNKAVVTGASSYLIYALGPYAALAYLGAKVGNEILKTRLAPVEFTPGSDVLSEKQTDYLDRVAKILRERPKLELQLCPKLARDDLPPTPRSTSSVPRQKSVSWTLARGGPSRSGISSPETTVSIPNGCSSVHRPLIPATGASRGSTCSSDRHRVDRSAPDALDRFAAFGAVGQARIITEAQPVLLEGKTEPGNEGDAAGRAPGIFSAFTRHIALVDKPQSFGKTDVPGPPQGGHRGGWPVGEFIGGIKGGHMPGNGGIDTVDEAGNVSQFLVRVVEPGDHQGGHLDPDPCLVHKPDRIQHRLEPGRTDTAIEVLGKALDVDIDPVQQRGHILDHLRRHVAV</sequence>
<feature type="region of interest" description="Disordered" evidence="1">
    <location>
        <begin position="1063"/>
        <end position="1109"/>
    </location>
</feature>
<dbReference type="InterPro" id="IPR008023">
    <property type="entry name" value="DUF748"/>
</dbReference>
<evidence type="ECO:0000313" key="3">
    <source>
        <dbReference type="Proteomes" id="UP001063350"/>
    </source>
</evidence>
<dbReference type="PANTHER" id="PTHR30441">
    <property type="entry name" value="DUF748 DOMAIN-CONTAINING PROTEIN"/>
    <property type="match status" value="1"/>
</dbReference>
<evidence type="ECO:0000313" key="2">
    <source>
        <dbReference type="EMBL" id="BCO10362.1"/>
    </source>
</evidence>
<feature type="compositionally biased region" description="Low complexity" evidence="1">
    <location>
        <begin position="1088"/>
        <end position="1099"/>
    </location>
</feature>